<accession>A0ACC1JZL1</accession>
<gene>
    <name evidence="1" type="primary">LAS1_1</name>
    <name evidence="1" type="ORF">IWQ57_002570</name>
</gene>
<reference evidence="1" key="1">
    <citation type="submission" date="2022-07" db="EMBL/GenBank/DDBJ databases">
        <title>Phylogenomic reconstructions and comparative analyses of Kickxellomycotina fungi.</title>
        <authorList>
            <person name="Reynolds N.K."/>
            <person name="Stajich J.E."/>
            <person name="Barry K."/>
            <person name="Grigoriev I.V."/>
            <person name="Crous P."/>
            <person name="Smith M.E."/>
        </authorList>
    </citation>
    <scope>NUCLEOTIDE SEQUENCE</scope>
    <source>
        <strain evidence="1">CBS 109366</strain>
    </source>
</reference>
<comment type="caution">
    <text evidence="1">The sequence shown here is derived from an EMBL/GenBank/DDBJ whole genome shotgun (WGS) entry which is preliminary data.</text>
</comment>
<evidence type="ECO:0000313" key="2">
    <source>
        <dbReference type="Proteomes" id="UP001140234"/>
    </source>
</evidence>
<proteinExistence type="predicted"/>
<keyword evidence="2" id="KW-1185">Reference proteome</keyword>
<organism evidence="1 2">
    <name type="scientific">Coemansia nantahalensis</name>
    <dbReference type="NCBI Taxonomy" id="2789366"/>
    <lineage>
        <taxon>Eukaryota</taxon>
        <taxon>Fungi</taxon>
        <taxon>Fungi incertae sedis</taxon>
        <taxon>Zoopagomycota</taxon>
        <taxon>Kickxellomycotina</taxon>
        <taxon>Kickxellomycetes</taxon>
        <taxon>Kickxellales</taxon>
        <taxon>Kickxellaceae</taxon>
        <taxon>Coemansia</taxon>
    </lineage>
</organism>
<dbReference type="EMBL" id="JANBUJ010000691">
    <property type="protein sequence ID" value="KAJ2770633.1"/>
    <property type="molecule type" value="Genomic_DNA"/>
</dbReference>
<name>A0ACC1JZL1_9FUNG</name>
<protein>
    <submittedName>
        <fullName evidence="1">rRNA-processing protein las1</fullName>
    </submittedName>
</protein>
<sequence length="489" mass="53069">MTTRAPKIVPWASTAEYMGVADGLYSADADARRRGVAAVKAWRARGRVPAAVDATANLVEMMLADQQRPAGVTVSWLRHMYAMALIRFVNSIVDLEQKGVYAQSMTTLASRIGMPVWLVELRHACTHEQIPSLTVLRSACAQAYHWLDSYYWRRQSRALPSDTMDCFRAAASEYVAQRAARQNPSQSQSQSQAAPADKDAARKALKQLVGRLHPDAVRTHVVPVLLEPGLLVPEDRKLRAKFPDCALPAALLARWSSALRLFADAWGEARVFEELLAGIAGLLTPDSREHGIFEAGDSSIGTSHAATLVAWVRWVLESHYAGTERAPISIDGLLECCLRNPSYYSRAILKVVSDVDPALRRELRPFVDYMGKALAALVAADSKAAADPPKSGAPSISEEALLQEEALLEQRLEQALGAESKPLDADAASPTPPPTVPQAAPQASPCTRWAYAEQDSWSPCPIGTLGDGSIPPLEWPAWLDDVALRAAAG</sequence>
<evidence type="ECO:0000313" key="1">
    <source>
        <dbReference type="EMBL" id="KAJ2770633.1"/>
    </source>
</evidence>
<dbReference type="Proteomes" id="UP001140234">
    <property type="component" value="Unassembled WGS sequence"/>
</dbReference>